<dbReference type="EMBL" id="ABWZ01000025">
    <property type="protein sequence ID" value="EEB26214.1"/>
    <property type="molecule type" value="Genomic_DNA"/>
</dbReference>
<dbReference type="Proteomes" id="UP000004849">
    <property type="component" value="Unassembled WGS sequence"/>
</dbReference>
<protein>
    <recommendedName>
        <fullName evidence="3">Phosphate-selective porin O and P</fullName>
    </recommendedName>
</protein>
<dbReference type="Pfam" id="PF07396">
    <property type="entry name" value="Porin_O_P"/>
    <property type="match status" value="1"/>
</dbReference>
<evidence type="ECO:0000313" key="2">
    <source>
        <dbReference type="Proteomes" id="UP000004849"/>
    </source>
</evidence>
<evidence type="ECO:0000313" key="1">
    <source>
        <dbReference type="EMBL" id="EEB26214.1"/>
    </source>
</evidence>
<dbReference type="HOGENOM" id="CLU_031025_5_0_10"/>
<dbReference type="SUPFAM" id="SSF56935">
    <property type="entry name" value="Porins"/>
    <property type="match status" value="1"/>
</dbReference>
<proteinExistence type="predicted"/>
<sequence length="412" mass="46648">MALQILHCPQYDKNQRPIDKALRWLPLKLYIMKNLVSLGVFLLILLSVQVNAQEQSVLQIRPTGRILMDGGLFHSDNKNFVDGVAIPDARIGVKATYGKYKAKVDIGYAYGKVSLKDIFVERQFSSHALLRVGNFVHQFGLQSSTSSSMKVTMEEPASNEAFFNSRLMGAMFVYDKNDFFGTASVHVESEALKKKSNELGKMGYGAMSRLVYRPLHDTGRLFQLGISGAYETPRYNSEPTLNHTSFDLGANFPTRIAKVRAVNALIPDAKNLIKFTPEMIAGYGPVALEAQYYYLQVNRKKDFKNYKASGMYGILRGLLIGGNYRYSHTDCGIATPDSGSLECVFGYNYTDMSDTRSHIYGGRLNDVSFTVNYYINKYMIWRFRYSYTKITDRVGFENQSLSAFQTRFQVIF</sequence>
<evidence type="ECO:0008006" key="3">
    <source>
        <dbReference type="Google" id="ProtNLM"/>
    </source>
</evidence>
<accession>B6VVC8</accession>
<dbReference type="InterPro" id="IPR010870">
    <property type="entry name" value="Porin_O/P"/>
</dbReference>
<gene>
    <name evidence="1" type="ORF">BACDOR_01236</name>
</gene>
<reference evidence="1 2" key="1">
    <citation type="submission" date="2008-10" db="EMBL/GenBank/DDBJ databases">
        <title>Draft genome sequence of Bacteroides dorei (DSM 17855).</title>
        <authorList>
            <person name="Sudarsanam P."/>
            <person name="Ley R."/>
            <person name="Guruge J."/>
            <person name="Turnbaugh P.J."/>
            <person name="Mahowald M."/>
            <person name="Liep D."/>
            <person name="Gordon J."/>
        </authorList>
    </citation>
    <scope>NUCLEOTIDE SEQUENCE [LARGE SCALE GENOMIC DNA]</scope>
    <source>
        <strain evidence="1 2">DSM 17855</strain>
    </source>
</reference>
<dbReference type="Gene3D" id="2.40.160.10">
    <property type="entry name" value="Porin"/>
    <property type="match status" value="1"/>
</dbReference>
<dbReference type="InterPro" id="IPR023614">
    <property type="entry name" value="Porin_dom_sf"/>
</dbReference>
<organism evidence="1 2">
    <name type="scientific">Phocaeicola dorei DSM 17855</name>
    <dbReference type="NCBI Taxonomy" id="483217"/>
    <lineage>
        <taxon>Bacteria</taxon>
        <taxon>Pseudomonadati</taxon>
        <taxon>Bacteroidota</taxon>
        <taxon>Bacteroidia</taxon>
        <taxon>Bacteroidales</taxon>
        <taxon>Bacteroidaceae</taxon>
        <taxon>Phocaeicola</taxon>
    </lineage>
</organism>
<reference evidence="1 2" key="2">
    <citation type="submission" date="2008-10" db="EMBL/GenBank/DDBJ databases">
        <authorList>
            <person name="Fulton L."/>
            <person name="Clifton S."/>
            <person name="Fulton B."/>
            <person name="Xu J."/>
            <person name="Minx P."/>
            <person name="Pepin K.H."/>
            <person name="Johnson M."/>
            <person name="Thiruvilangam P."/>
            <person name="Bhonagiri V."/>
            <person name="Nash W.E."/>
            <person name="Mardis E.R."/>
            <person name="Wilson R.K."/>
        </authorList>
    </citation>
    <scope>NUCLEOTIDE SEQUENCE [LARGE SCALE GENOMIC DNA]</scope>
    <source>
        <strain evidence="1 2">DSM 17855</strain>
    </source>
</reference>
<name>B6VVC8_9BACT</name>
<dbReference type="AlphaFoldDB" id="B6VVC8"/>